<dbReference type="Gene3D" id="1.25.40.10">
    <property type="entry name" value="Tetratricopeptide repeat domain"/>
    <property type="match status" value="1"/>
</dbReference>
<sequence length="396" mass="39994">MDADRAAGVAQAAAERARAAPRGPAPRKGPLRAEVTLWWAAVTNRAARPPLSIGPGAGRIVVRLACALAATSLGAPPAAAAQMTSPAPLGAPSPAGAAPLPQASAPQGSAPARSAAPPSQESAEKRSRIEEATALHDEAQGLYQHGEYRAAIAKLKAAVALDPEGKELIYNLAVIHERLGEIEQAEHYYLRYLEMETLPKEREEVAAVLKRLQGAKRELSSAKPPPPAPAPSAQAPAALPYLPRLPRRSGAAGGARPYGAWLYVSGGIAAGSLVVGGVFAALAVARDPSSGERTGGGVSVADLQADASAAHQCAVAADVALLVAGLSGAAALYLYLSPRAPAASPRASRPLSAALRGAAIPGRDGAPPSLGARAGEEAARVSVSLGAGGARLEVQF</sequence>
<feature type="compositionally biased region" description="Low complexity" evidence="2">
    <location>
        <begin position="1"/>
        <end position="28"/>
    </location>
</feature>
<feature type="transmembrane region" description="Helical" evidence="3">
    <location>
        <begin position="314"/>
        <end position="336"/>
    </location>
</feature>
<feature type="region of interest" description="Disordered" evidence="2">
    <location>
        <begin position="217"/>
        <end position="236"/>
    </location>
</feature>
<accession>A0A4P2QSW8</accession>
<feature type="transmembrane region" description="Helical" evidence="3">
    <location>
        <begin position="260"/>
        <end position="285"/>
    </location>
</feature>
<dbReference type="Proteomes" id="UP000295497">
    <property type="component" value="Chromosome"/>
</dbReference>
<evidence type="ECO:0000256" key="2">
    <source>
        <dbReference type="SAM" id="MobiDB-lite"/>
    </source>
</evidence>
<gene>
    <name evidence="4" type="ORF">SOCE836_055630</name>
</gene>
<dbReference type="InterPro" id="IPR019734">
    <property type="entry name" value="TPR_rpt"/>
</dbReference>
<dbReference type="InterPro" id="IPR011990">
    <property type="entry name" value="TPR-like_helical_dom_sf"/>
</dbReference>
<name>A0A4P2QSW8_SORCE</name>
<keyword evidence="3" id="KW-0472">Membrane</keyword>
<evidence type="ECO:0000313" key="5">
    <source>
        <dbReference type="Proteomes" id="UP000295497"/>
    </source>
</evidence>
<dbReference type="PROSITE" id="PS50005">
    <property type="entry name" value="TPR"/>
    <property type="match status" value="1"/>
</dbReference>
<protein>
    <submittedName>
        <fullName evidence="4">Uncharacterized protein</fullName>
    </submittedName>
</protein>
<feature type="region of interest" description="Disordered" evidence="2">
    <location>
        <begin position="1"/>
        <end position="30"/>
    </location>
</feature>
<feature type="region of interest" description="Disordered" evidence="2">
    <location>
        <begin position="80"/>
        <end position="127"/>
    </location>
</feature>
<feature type="repeat" description="TPR" evidence="1">
    <location>
        <begin position="132"/>
        <end position="165"/>
    </location>
</feature>
<evidence type="ECO:0000256" key="1">
    <source>
        <dbReference type="PROSITE-ProRule" id="PRU00339"/>
    </source>
</evidence>
<organism evidence="4 5">
    <name type="scientific">Sorangium cellulosum</name>
    <name type="common">Polyangium cellulosum</name>
    <dbReference type="NCBI Taxonomy" id="56"/>
    <lineage>
        <taxon>Bacteria</taxon>
        <taxon>Pseudomonadati</taxon>
        <taxon>Myxococcota</taxon>
        <taxon>Polyangia</taxon>
        <taxon>Polyangiales</taxon>
        <taxon>Polyangiaceae</taxon>
        <taxon>Sorangium</taxon>
    </lineage>
</organism>
<dbReference type="AlphaFoldDB" id="A0A4P2QSW8"/>
<dbReference type="Pfam" id="PF13432">
    <property type="entry name" value="TPR_16"/>
    <property type="match status" value="1"/>
</dbReference>
<keyword evidence="1" id="KW-0802">TPR repeat</keyword>
<dbReference type="SUPFAM" id="SSF48452">
    <property type="entry name" value="TPR-like"/>
    <property type="match status" value="1"/>
</dbReference>
<evidence type="ECO:0000256" key="3">
    <source>
        <dbReference type="SAM" id="Phobius"/>
    </source>
</evidence>
<evidence type="ECO:0000313" key="4">
    <source>
        <dbReference type="EMBL" id="AUX33404.1"/>
    </source>
</evidence>
<reference evidence="4 5" key="1">
    <citation type="submission" date="2015-09" db="EMBL/GenBank/DDBJ databases">
        <title>Sorangium comparison.</title>
        <authorList>
            <person name="Zaburannyi N."/>
            <person name="Bunk B."/>
            <person name="Overmann J."/>
            <person name="Mueller R."/>
        </authorList>
    </citation>
    <scope>NUCLEOTIDE SEQUENCE [LARGE SCALE GENOMIC DNA]</scope>
    <source>
        <strain evidence="4 5">So ce836</strain>
    </source>
</reference>
<keyword evidence="3" id="KW-0812">Transmembrane</keyword>
<feature type="compositionally biased region" description="Low complexity" evidence="2">
    <location>
        <begin position="80"/>
        <end position="121"/>
    </location>
</feature>
<proteinExistence type="predicted"/>
<keyword evidence="3" id="KW-1133">Transmembrane helix</keyword>
<dbReference type="EMBL" id="CP012672">
    <property type="protein sequence ID" value="AUX33404.1"/>
    <property type="molecule type" value="Genomic_DNA"/>
</dbReference>